<keyword evidence="3" id="KW-0540">Nuclease</keyword>
<evidence type="ECO:0000256" key="1">
    <source>
        <dbReference type="ARBA" id="ARBA00022553"/>
    </source>
</evidence>
<evidence type="ECO:0000256" key="2">
    <source>
        <dbReference type="ARBA" id="ARBA00022649"/>
    </source>
</evidence>
<protein>
    <recommendedName>
        <fullName evidence="8">Nucleotidyltransferase</fullName>
    </recommendedName>
</protein>
<organism evidence="6 7">
    <name type="scientific">Candidatus Giovannonibacteria bacterium GW2011_GWA2_44_13b</name>
    <dbReference type="NCBI Taxonomy" id="1618647"/>
    <lineage>
        <taxon>Bacteria</taxon>
        <taxon>Candidatus Giovannoniibacteriota</taxon>
    </lineage>
</organism>
<dbReference type="AlphaFoldDB" id="A0A0G1H2E4"/>
<evidence type="ECO:0000256" key="4">
    <source>
        <dbReference type="ARBA" id="ARBA00022741"/>
    </source>
</evidence>
<dbReference type="STRING" id="1618647.UW30_C0014G0004"/>
<keyword evidence="5" id="KW-0378">Hydrolase</keyword>
<dbReference type="PANTHER" id="PTHR34139:SF1">
    <property type="entry name" value="RNASE MJ1380-RELATED"/>
    <property type="match status" value="1"/>
</dbReference>
<keyword evidence="4" id="KW-0547">Nucleotide-binding</keyword>
<dbReference type="InterPro" id="IPR008201">
    <property type="entry name" value="HepT-like"/>
</dbReference>
<keyword evidence="1" id="KW-0597">Phosphoprotein</keyword>
<dbReference type="EMBL" id="LCHU01000014">
    <property type="protein sequence ID" value="KKT40995.1"/>
    <property type="molecule type" value="Genomic_DNA"/>
</dbReference>
<name>A0A0G1H2E4_9BACT</name>
<dbReference type="GO" id="GO:0000166">
    <property type="term" value="F:nucleotide binding"/>
    <property type="evidence" value="ECO:0007669"/>
    <property type="project" value="UniProtKB-KW"/>
</dbReference>
<evidence type="ECO:0008006" key="8">
    <source>
        <dbReference type="Google" id="ProtNLM"/>
    </source>
</evidence>
<dbReference type="PANTHER" id="PTHR34139">
    <property type="entry name" value="UPF0331 PROTEIN MJ0127"/>
    <property type="match status" value="1"/>
</dbReference>
<dbReference type="Proteomes" id="UP000034736">
    <property type="component" value="Unassembled WGS sequence"/>
</dbReference>
<gene>
    <name evidence="6" type="ORF">UW30_C0014G0004</name>
</gene>
<evidence type="ECO:0000256" key="3">
    <source>
        <dbReference type="ARBA" id="ARBA00022722"/>
    </source>
</evidence>
<dbReference type="Pfam" id="PF01934">
    <property type="entry name" value="HepT-like"/>
    <property type="match status" value="1"/>
</dbReference>
<dbReference type="GO" id="GO:0110001">
    <property type="term" value="C:toxin-antitoxin complex"/>
    <property type="evidence" value="ECO:0007669"/>
    <property type="project" value="InterPro"/>
</dbReference>
<sequence>MNRDPELRLQDIMESIGLINKYVSAVSVARFRDDLKLQDAVMRRLEIIGEAAKNIPDRLRGKMPDVPWRKITGMRDMLTHDYFGIDVVRVLQTIKEDLPQLDSAIKKFLSEKH</sequence>
<reference evidence="6 7" key="1">
    <citation type="journal article" date="2015" name="Nature">
        <title>rRNA introns, odd ribosomes, and small enigmatic genomes across a large radiation of phyla.</title>
        <authorList>
            <person name="Brown C.T."/>
            <person name="Hug L.A."/>
            <person name="Thomas B.C."/>
            <person name="Sharon I."/>
            <person name="Castelle C.J."/>
            <person name="Singh A."/>
            <person name="Wilkins M.J."/>
            <person name="Williams K.H."/>
            <person name="Banfield J.F."/>
        </authorList>
    </citation>
    <scope>NUCLEOTIDE SEQUENCE [LARGE SCALE GENOMIC DNA]</scope>
</reference>
<dbReference type="InterPro" id="IPR051813">
    <property type="entry name" value="HepT_RNase_toxin"/>
</dbReference>
<dbReference type="GO" id="GO:0004540">
    <property type="term" value="F:RNA nuclease activity"/>
    <property type="evidence" value="ECO:0007669"/>
    <property type="project" value="InterPro"/>
</dbReference>
<evidence type="ECO:0000256" key="5">
    <source>
        <dbReference type="ARBA" id="ARBA00022801"/>
    </source>
</evidence>
<keyword evidence="2" id="KW-1277">Toxin-antitoxin system</keyword>
<proteinExistence type="predicted"/>
<comment type="caution">
    <text evidence="6">The sequence shown here is derived from an EMBL/GenBank/DDBJ whole genome shotgun (WGS) entry which is preliminary data.</text>
</comment>
<accession>A0A0G1H2E4</accession>
<evidence type="ECO:0000313" key="7">
    <source>
        <dbReference type="Proteomes" id="UP000034736"/>
    </source>
</evidence>
<evidence type="ECO:0000313" key="6">
    <source>
        <dbReference type="EMBL" id="KKT40995.1"/>
    </source>
</evidence>
<dbReference type="GO" id="GO:0016787">
    <property type="term" value="F:hydrolase activity"/>
    <property type="evidence" value="ECO:0007669"/>
    <property type="project" value="UniProtKB-KW"/>
</dbReference>